<dbReference type="EMBL" id="LROM01000056">
    <property type="protein sequence ID" value="OFA07826.1"/>
    <property type="molecule type" value="Genomic_DNA"/>
</dbReference>
<dbReference type="OrthoDB" id="1491023at2"/>
<proteinExistence type="predicted"/>
<dbReference type="RefSeq" id="WP_070246807.1">
    <property type="nucleotide sequence ID" value="NZ_LROM01000056.1"/>
</dbReference>
<dbReference type="InterPro" id="IPR038765">
    <property type="entry name" value="Papain-like_cys_pep_sf"/>
</dbReference>
<keyword evidence="3" id="KW-1185">Reference proteome</keyword>
<gene>
    <name evidence="2" type="ORF">DUPY_10690</name>
</gene>
<dbReference type="PATRIC" id="fig|762836.4.peg.1118"/>
<organism evidence="2 3">
    <name type="scientific">Duganella phyllosphaerae</name>
    <dbReference type="NCBI Taxonomy" id="762836"/>
    <lineage>
        <taxon>Bacteria</taxon>
        <taxon>Pseudomonadati</taxon>
        <taxon>Pseudomonadota</taxon>
        <taxon>Betaproteobacteria</taxon>
        <taxon>Burkholderiales</taxon>
        <taxon>Oxalobacteraceae</taxon>
        <taxon>Telluria group</taxon>
        <taxon>Duganella</taxon>
    </lineage>
</organism>
<sequence>MPTRLLQFDGQTVRLDARTDRLDPRDRPYAPPLAALPPRWPDDARLRRLLSAYVQQGLVLDQSSQGSQGACTGYGLAAVVNFLLWQRDGAGNTNHAGPVSPHMLYDLARFYDEWPGEEYQGSSCRGAIKGWSKHGSCAAPLWQASVHAGQDDGDDHDQGRDSAGGYRPDQRWASDAATRPLGVYYRVDSACITDMQAALHAIGALYVSASVHPGWLEVAAGNGLARGHAGLPVIGYDGMPADTGNHAFAIVGYNAHGFVVQNSWGEGWGARGFAVLRYDDWRDNGLDCWVAALGVPQAAVAPGLAAGSGMVARLGANAGDAGSASGATVAAAKSRRVGVSLAAADPPVLTNPALAGALPWSSDTAYAHTLVSGNNGVLRSSRPDLGRASDLVAVAVDERLGDWLRRGGRKVVIYAHGGLNSEAASLRRIRVMGPYFTANGIYPLFYTWRTGLLETLGGVLRDAVGDTLAPARSLLGSTFSDATDGLLETVAHRVRWMWGEMKDNAALAAQDGGALALLAAALVRLRQDYPTLEIHLAGHSAGAFVHGHLLELCRATRLPVASVTLYAPACSLAFARRCFIAAVAAGVVPRDRFWLHLLSDATERDDTVGPYGKSLLYLVARGFEDVRKTPLAGLYRTVDAAAQHPDDELWRAADWPAVQAWRAWVAALPAQADGLPACEVTTMRMPVSVQAALKPGHNAFDNDIVILSRTINRVLNRPPNAVLAAPVTDLDY</sequence>
<reference evidence="3" key="1">
    <citation type="journal article" date="2016" name="Front. Microbiol.">
        <title>Molecular Keys to the Janthinobacterium and Duganella spp. Interaction with the Plant Pathogen Fusarium graminearum.</title>
        <authorList>
            <person name="Haack F.S."/>
            <person name="Poehlein A."/>
            <person name="Kroger C."/>
            <person name="Voigt C.A."/>
            <person name="Piepenbring M."/>
            <person name="Bode H.B."/>
            <person name="Daniel R."/>
            <person name="Schafer W."/>
            <person name="Streit W.R."/>
        </authorList>
    </citation>
    <scope>NUCLEOTIDE SEQUENCE [LARGE SCALE GENOMIC DNA]</scope>
    <source>
        <strain evidence="3">T54</strain>
    </source>
</reference>
<evidence type="ECO:0000313" key="3">
    <source>
        <dbReference type="Proteomes" id="UP000175989"/>
    </source>
</evidence>
<dbReference type="CDD" id="cd02619">
    <property type="entry name" value="Peptidase_C1"/>
    <property type="match status" value="1"/>
</dbReference>
<feature type="region of interest" description="Disordered" evidence="1">
    <location>
        <begin position="147"/>
        <end position="171"/>
    </location>
</feature>
<dbReference type="InterPro" id="IPR029058">
    <property type="entry name" value="AB_hydrolase_fold"/>
</dbReference>
<accession>A0A1E7X5L2</accession>
<evidence type="ECO:0000256" key="1">
    <source>
        <dbReference type="SAM" id="MobiDB-lite"/>
    </source>
</evidence>
<dbReference type="AlphaFoldDB" id="A0A1E7X5L2"/>
<comment type="caution">
    <text evidence="2">The sequence shown here is derived from an EMBL/GenBank/DDBJ whole genome shotgun (WGS) entry which is preliminary data.</text>
</comment>
<name>A0A1E7X5L2_9BURK</name>
<protein>
    <submittedName>
        <fullName evidence="2">Uncharacterized protein</fullName>
    </submittedName>
</protein>
<evidence type="ECO:0000313" key="2">
    <source>
        <dbReference type="EMBL" id="OFA07826.1"/>
    </source>
</evidence>
<dbReference type="Gene3D" id="3.90.70.10">
    <property type="entry name" value="Cysteine proteinases"/>
    <property type="match status" value="1"/>
</dbReference>
<dbReference type="SUPFAM" id="SSF54001">
    <property type="entry name" value="Cysteine proteinases"/>
    <property type="match status" value="1"/>
</dbReference>
<dbReference type="Proteomes" id="UP000175989">
    <property type="component" value="Unassembled WGS sequence"/>
</dbReference>
<dbReference type="SUPFAM" id="SSF53474">
    <property type="entry name" value="alpha/beta-Hydrolases"/>
    <property type="match status" value="1"/>
</dbReference>